<dbReference type="InterPro" id="IPR050638">
    <property type="entry name" value="AA-Vitamin_Transporters"/>
</dbReference>
<evidence type="ECO:0000313" key="8">
    <source>
        <dbReference type="EMBL" id="HIU55732.1"/>
    </source>
</evidence>
<feature type="transmembrane region" description="Helical" evidence="6">
    <location>
        <begin position="187"/>
        <end position="204"/>
    </location>
</feature>
<evidence type="ECO:0000256" key="3">
    <source>
        <dbReference type="ARBA" id="ARBA00022692"/>
    </source>
</evidence>
<feature type="transmembrane region" description="Helical" evidence="6">
    <location>
        <begin position="125"/>
        <end position="146"/>
    </location>
</feature>
<dbReference type="GO" id="GO:0016020">
    <property type="term" value="C:membrane"/>
    <property type="evidence" value="ECO:0007669"/>
    <property type="project" value="UniProtKB-SubCell"/>
</dbReference>
<comment type="subcellular location">
    <subcellularLocation>
        <location evidence="1">Membrane</location>
        <topology evidence="1">Multi-pass membrane protein</topology>
    </subcellularLocation>
</comment>
<feature type="transmembrane region" description="Helical" evidence="6">
    <location>
        <begin position="216"/>
        <end position="237"/>
    </location>
</feature>
<evidence type="ECO:0000256" key="6">
    <source>
        <dbReference type="SAM" id="Phobius"/>
    </source>
</evidence>
<feature type="domain" description="EamA" evidence="7">
    <location>
        <begin position="9"/>
        <end position="140"/>
    </location>
</feature>
<protein>
    <submittedName>
        <fullName evidence="8">DMT family transporter</fullName>
    </submittedName>
</protein>
<feature type="transmembrane region" description="Helical" evidence="6">
    <location>
        <begin position="7"/>
        <end position="33"/>
    </location>
</feature>
<keyword evidence="3 6" id="KW-0812">Transmembrane</keyword>
<dbReference type="PANTHER" id="PTHR32322">
    <property type="entry name" value="INNER MEMBRANE TRANSPORTER"/>
    <property type="match status" value="1"/>
</dbReference>
<evidence type="ECO:0000256" key="5">
    <source>
        <dbReference type="ARBA" id="ARBA00023136"/>
    </source>
</evidence>
<feature type="transmembrane region" description="Helical" evidence="6">
    <location>
        <begin position="39"/>
        <end position="56"/>
    </location>
</feature>
<reference evidence="8" key="2">
    <citation type="journal article" date="2021" name="PeerJ">
        <title>Extensive microbial diversity within the chicken gut microbiome revealed by metagenomics and culture.</title>
        <authorList>
            <person name="Gilroy R."/>
            <person name="Ravi A."/>
            <person name="Getino M."/>
            <person name="Pursley I."/>
            <person name="Horton D.L."/>
            <person name="Alikhan N.F."/>
            <person name="Baker D."/>
            <person name="Gharbi K."/>
            <person name="Hall N."/>
            <person name="Watson M."/>
            <person name="Adriaenssens E.M."/>
            <person name="Foster-Nyarko E."/>
            <person name="Jarju S."/>
            <person name="Secka A."/>
            <person name="Antonio M."/>
            <person name="Oren A."/>
            <person name="Chaudhuri R.R."/>
            <person name="La Ragione R."/>
            <person name="Hildebrand F."/>
            <person name="Pallen M.J."/>
        </authorList>
    </citation>
    <scope>NUCLEOTIDE SEQUENCE</scope>
    <source>
        <strain evidence="8">CHK158-818</strain>
    </source>
</reference>
<dbReference type="Proteomes" id="UP000824112">
    <property type="component" value="Unassembled WGS sequence"/>
</dbReference>
<evidence type="ECO:0000259" key="7">
    <source>
        <dbReference type="Pfam" id="PF00892"/>
    </source>
</evidence>
<feature type="transmembrane region" description="Helical" evidence="6">
    <location>
        <begin position="96"/>
        <end position="116"/>
    </location>
</feature>
<accession>A0A9D1SDM2</accession>
<reference evidence="8" key="1">
    <citation type="submission" date="2020-10" db="EMBL/GenBank/DDBJ databases">
        <authorList>
            <person name="Gilroy R."/>
        </authorList>
    </citation>
    <scope>NUCLEOTIDE SEQUENCE</scope>
    <source>
        <strain evidence="8">CHK158-818</strain>
    </source>
</reference>
<dbReference type="EMBL" id="DVNA01000178">
    <property type="protein sequence ID" value="HIU55732.1"/>
    <property type="molecule type" value="Genomic_DNA"/>
</dbReference>
<dbReference type="InterPro" id="IPR037185">
    <property type="entry name" value="EmrE-like"/>
</dbReference>
<keyword evidence="5 6" id="KW-0472">Membrane</keyword>
<dbReference type="PANTHER" id="PTHR32322:SF2">
    <property type="entry name" value="EAMA DOMAIN-CONTAINING PROTEIN"/>
    <property type="match status" value="1"/>
</dbReference>
<organism evidence="8 9">
    <name type="scientific">Candidatus Gallibacteroides avistercoris</name>
    <dbReference type="NCBI Taxonomy" id="2840833"/>
    <lineage>
        <taxon>Bacteria</taxon>
        <taxon>Pseudomonadati</taxon>
        <taxon>Bacteroidota</taxon>
        <taxon>Bacteroidia</taxon>
        <taxon>Bacteroidales</taxon>
        <taxon>Bacteroidaceae</taxon>
        <taxon>Bacteroidaceae incertae sedis</taxon>
        <taxon>Candidatus Gallibacteroides</taxon>
    </lineage>
</organism>
<evidence type="ECO:0000256" key="4">
    <source>
        <dbReference type="ARBA" id="ARBA00022989"/>
    </source>
</evidence>
<feature type="transmembrane region" description="Helical" evidence="6">
    <location>
        <begin position="272"/>
        <end position="288"/>
    </location>
</feature>
<dbReference type="SUPFAM" id="SSF103481">
    <property type="entry name" value="Multidrug resistance efflux transporter EmrE"/>
    <property type="match status" value="2"/>
</dbReference>
<gene>
    <name evidence="8" type="ORF">IAB03_08010</name>
</gene>
<keyword evidence="4 6" id="KW-1133">Transmembrane helix</keyword>
<proteinExistence type="inferred from homology"/>
<evidence type="ECO:0000313" key="9">
    <source>
        <dbReference type="Proteomes" id="UP000824112"/>
    </source>
</evidence>
<sequence>MLKSSAIYHIIALTSIAIWGTTFISTKLLLAAGLTPSDIFFYRFLLAYIVLLTFVHNRLFARSWKDELILAGCGICGGSLYFITENSALQITLASNVSLIICTAPLFTSILSHAFIKGERMGKNLIIGSIIAMTGVAFVVFNGSFVLELNPLGDLLTIAAALTWGFYNILLRKIDNRYSTLFITRKVFFYGILTILPVFCFSPLQTSPTILFTPTVIGNMLFLGFIASLCCYTLFNMAVKHLGSVTTNNYLYITPIVTLITSAIILDEPITPIAILGTILILGGVCFAERYKRKKANK</sequence>
<dbReference type="AlphaFoldDB" id="A0A9D1SDM2"/>
<comment type="similarity">
    <text evidence="2">Belongs to the EamA transporter family.</text>
</comment>
<name>A0A9D1SDM2_9BACT</name>
<feature type="transmembrane region" description="Helical" evidence="6">
    <location>
        <begin position="152"/>
        <end position="171"/>
    </location>
</feature>
<evidence type="ECO:0000256" key="2">
    <source>
        <dbReference type="ARBA" id="ARBA00007362"/>
    </source>
</evidence>
<feature type="transmembrane region" description="Helical" evidence="6">
    <location>
        <begin position="68"/>
        <end position="84"/>
    </location>
</feature>
<dbReference type="Pfam" id="PF00892">
    <property type="entry name" value="EamA"/>
    <property type="match status" value="2"/>
</dbReference>
<feature type="domain" description="EamA" evidence="7">
    <location>
        <begin position="152"/>
        <end position="287"/>
    </location>
</feature>
<comment type="caution">
    <text evidence="8">The sequence shown here is derived from an EMBL/GenBank/DDBJ whole genome shotgun (WGS) entry which is preliminary data.</text>
</comment>
<dbReference type="InterPro" id="IPR000620">
    <property type="entry name" value="EamA_dom"/>
</dbReference>
<feature type="transmembrane region" description="Helical" evidence="6">
    <location>
        <begin position="249"/>
        <end position="266"/>
    </location>
</feature>
<evidence type="ECO:0000256" key="1">
    <source>
        <dbReference type="ARBA" id="ARBA00004141"/>
    </source>
</evidence>